<dbReference type="FunCoup" id="Q8ITZ6">
    <property type="interactions" value="15"/>
</dbReference>
<dbReference type="HOGENOM" id="CLU_070163_1_0_1"/>
<dbReference type="PANTHER" id="PTHR46561:SF5">
    <property type="entry name" value="G_PROTEIN_RECEP_F1_2 DOMAIN-CONTAINING PROTEIN-RELATED"/>
    <property type="match status" value="1"/>
</dbReference>
<dbReference type="RefSeq" id="NP_503863.2">
    <property type="nucleotide sequence ID" value="NM_071462.4"/>
</dbReference>
<dbReference type="PIR" id="F88989">
    <property type="entry name" value="F88989"/>
</dbReference>
<evidence type="ECO:0000256" key="3">
    <source>
        <dbReference type="ARBA" id="ARBA00022989"/>
    </source>
</evidence>
<keyword evidence="3 5" id="KW-1133">Transmembrane helix</keyword>
<evidence type="ECO:0000313" key="6">
    <source>
        <dbReference type="EMBL" id="CCD66860.2"/>
    </source>
</evidence>
<dbReference type="GeneID" id="183263"/>
<dbReference type="UCSC" id="C36C5.7">
    <property type="organism name" value="c. elegans"/>
</dbReference>
<feature type="transmembrane region" description="Helical" evidence="5">
    <location>
        <begin position="107"/>
        <end position="125"/>
    </location>
</feature>
<proteinExistence type="predicted"/>
<dbReference type="WormBase" id="C36C5.7">
    <property type="protein sequence ID" value="CE51207"/>
    <property type="gene ID" value="WBGene00016476"/>
    <property type="gene designation" value="srab-10"/>
</dbReference>
<dbReference type="STRING" id="6239.C36C5.7.1"/>
<dbReference type="Pfam" id="PF10292">
    <property type="entry name" value="7TM_GPCR_Srab"/>
    <property type="match status" value="1"/>
</dbReference>
<evidence type="ECO:0000256" key="1">
    <source>
        <dbReference type="ARBA" id="ARBA00004141"/>
    </source>
</evidence>
<dbReference type="AlphaFoldDB" id="Q8ITZ6"/>
<dbReference type="AGR" id="WB:WBGene00016476"/>
<evidence type="ECO:0000256" key="2">
    <source>
        <dbReference type="ARBA" id="ARBA00022692"/>
    </source>
</evidence>
<dbReference type="eggNOG" id="ENOG502TH34">
    <property type="taxonomic scope" value="Eukaryota"/>
</dbReference>
<protein>
    <submittedName>
        <fullName evidence="6">G_PROTEIN_RECEP_F1_2 domain-containing protein</fullName>
    </submittedName>
</protein>
<dbReference type="InterPro" id="IPR019408">
    <property type="entry name" value="7TM_GPCR_serpentine_rcpt_Srab"/>
</dbReference>
<dbReference type="CTD" id="183263"/>
<reference evidence="6 7" key="1">
    <citation type="journal article" date="1998" name="Science">
        <title>Genome sequence of the nematode C. elegans: a platform for investigating biology.</title>
        <authorList>
            <consortium name="The C. elegans sequencing consortium"/>
            <person name="Sulson J.E."/>
            <person name="Waterston R."/>
        </authorList>
    </citation>
    <scope>NUCLEOTIDE SEQUENCE [LARGE SCALE GENOMIC DNA]</scope>
    <source>
        <strain evidence="6 7">Bristol N2</strain>
    </source>
</reference>
<sequence>MSPYTELCQTMEKLSTSSFLQFTLLLNLIAGAIAFVLTIAASYALWKSRVTKLFHINVIIIFQVHLAGFFIHCFNRIILHASDLYRYTLLDYCDMPSSTTRCFAFRIQYVYGLWLVGATTVPLVIERYIATIKSSSYEHIGYRLGIYLALLQVTIAFICTFIAFHEFSFDEPTMSYCIGVKFGEFNNAEIVSLVNLVVQIIARICFQFLFKQNEKLRSEQLTSTLSTRYSLEQNLKSIEILKCFANLQCAFMIVHMVLFVYILQSDADFEQSTYIALVELNSPHPFYAIVSILAFFRTVHSSEVKLKKNLQNHVNADQNVYFENFNKILQ</sequence>
<dbReference type="KEGG" id="cel:CELE_C36C5.7"/>
<keyword evidence="2 5" id="KW-0812">Transmembrane</keyword>
<dbReference type="PANTHER" id="PTHR46561">
    <property type="entry name" value="SERPENTINE RECEPTOR, CLASS AB (CLASS A-LIKE)-RELATED"/>
    <property type="match status" value="1"/>
</dbReference>
<dbReference type="EMBL" id="BX284605">
    <property type="protein sequence ID" value="CCD66860.2"/>
    <property type="molecule type" value="Genomic_DNA"/>
</dbReference>
<evidence type="ECO:0000313" key="7">
    <source>
        <dbReference type="Proteomes" id="UP000001940"/>
    </source>
</evidence>
<dbReference type="Proteomes" id="UP000001940">
    <property type="component" value="Chromosome V"/>
</dbReference>
<evidence type="ECO:0000256" key="5">
    <source>
        <dbReference type="SAM" id="Phobius"/>
    </source>
</evidence>
<gene>
    <name evidence="6 8" type="primary">srab-10</name>
    <name evidence="8" type="ORF">C36C5.7</name>
    <name evidence="6" type="ORF">CELE_C36C5.7</name>
</gene>
<dbReference type="OrthoDB" id="5809673at2759"/>
<evidence type="ECO:0000313" key="8">
    <source>
        <dbReference type="WormBase" id="C36C5.7"/>
    </source>
</evidence>
<feature type="transmembrane region" description="Helical" evidence="5">
    <location>
        <begin position="146"/>
        <end position="164"/>
    </location>
</feature>
<dbReference type="PaxDb" id="6239-C36C5.7"/>
<organism evidence="6 7">
    <name type="scientific">Caenorhabditis elegans</name>
    <dbReference type="NCBI Taxonomy" id="6239"/>
    <lineage>
        <taxon>Eukaryota</taxon>
        <taxon>Metazoa</taxon>
        <taxon>Ecdysozoa</taxon>
        <taxon>Nematoda</taxon>
        <taxon>Chromadorea</taxon>
        <taxon>Rhabditida</taxon>
        <taxon>Rhabditina</taxon>
        <taxon>Rhabditomorpha</taxon>
        <taxon>Rhabditoidea</taxon>
        <taxon>Rhabditidae</taxon>
        <taxon>Peloderinae</taxon>
        <taxon>Caenorhabditis</taxon>
    </lineage>
</organism>
<feature type="transmembrane region" description="Helical" evidence="5">
    <location>
        <begin position="58"/>
        <end position="79"/>
    </location>
</feature>
<comment type="subcellular location">
    <subcellularLocation>
        <location evidence="1">Membrane</location>
        <topology evidence="1">Multi-pass membrane protein</topology>
    </subcellularLocation>
</comment>
<feature type="transmembrane region" description="Helical" evidence="5">
    <location>
        <begin position="243"/>
        <end position="264"/>
    </location>
</feature>
<dbReference type="InterPro" id="IPR053286">
    <property type="entry name" value="Nematode_rcpt-like_srab"/>
</dbReference>
<feature type="transmembrane region" description="Helical" evidence="5">
    <location>
        <begin position="20"/>
        <end position="46"/>
    </location>
</feature>
<feature type="transmembrane region" description="Helical" evidence="5">
    <location>
        <begin position="284"/>
        <end position="300"/>
    </location>
</feature>
<name>Q8ITZ6_CAEEL</name>
<feature type="transmembrane region" description="Helical" evidence="5">
    <location>
        <begin position="190"/>
        <end position="210"/>
    </location>
</feature>
<keyword evidence="4 5" id="KW-0472">Membrane</keyword>
<accession>Q8ITZ6</accession>
<dbReference type="InParanoid" id="Q8ITZ6"/>
<evidence type="ECO:0000256" key="4">
    <source>
        <dbReference type="ARBA" id="ARBA00023136"/>
    </source>
</evidence>
<dbReference type="GO" id="GO:0016020">
    <property type="term" value="C:membrane"/>
    <property type="evidence" value="ECO:0007669"/>
    <property type="project" value="UniProtKB-SubCell"/>
</dbReference>
<keyword evidence="7" id="KW-1185">Reference proteome</keyword>